<evidence type="ECO:0000313" key="2">
    <source>
        <dbReference type="EMBL" id="AAS63114.1"/>
    </source>
</evidence>
<proteinExistence type="predicted"/>
<dbReference type="PATRIC" id="fig|632.153.peg.2747"/>
<dbReference type="KEGG" id="ypm:YP_2933"/>
<dbReference type="Proteomes" id="UP000001019">
    <property type="component" value="Chromosome"/>
</dbReference>
<accession>A0A0H2W6X6</accession>
<protein>
    <submittedName>
        <fullName evidence="2">Uncharacterized protein</fullName>
    </submittedName>
</protein>
<dbReference type="KEGG" id="ypk:y3563"/>
<sequence>MMSGKKGFFALVLIILLAYLSAWLMVYQQSKRYFDFAEQRYAAGDYILALKGMNKIELYRHDVYSGGYQQVIDDWRHGMLVYRPDFYYQALARSSDLLARASDQQLAEFIATYTEIDTRFVAEAATCLLARYRQRGERASQRTMEEYLAEAFPAHALRTSSQLDAGCNTDS</sequence>
<name>A0A0H2W6X6_YERPE</name>
<evidence type="ECO:0000313" key="4">
    <source>
        <dbReference type="Proteomes" id="UP000002490"/>
    </source>
</evidence>
<dbReference type="AlphaFoldDB" id="A0A0H2W6X6"/>
<reference evidence="2" key="2">
    <citation type="submission" date="2003-04" db="EMBL/GenBank/DDBJ databases">
        <authorList>
            <person name="Song Y."/>
            <person name="Tong Z."/>
            <person name="Wang L."/>
            <person name="Han Y."/>
            <person name="Zhang J."/>
            <person name="Pei D."/>
            <person name="Wang J."/>
            <person name="Zhou D."/>
            <person name="Han Y."/>
            <person name="Pang X."/>
            <person name="Zhai J."/>
            <person name="Chen F."/>
            <person name="Qin H."/>
            <person name="Wang J."/>
            <person name="Li S."/>
            <person name="Guo Z."/>
            <person name="Ye C."/>
            <person name="Du Z."/>
            <person name="Lin W."/>
            <person name="Wang J."/>
            <person name="Yu J."/>
            <person name="Yang H."/>
            <person name="Wang J."/>
            <person name="Huang P."/>
            <person name="Yang R."/>
        </authorList>
    </citation>
    <scope>NUCLEOTIDE SEQUENCE</scope>
    <source>
        <strain evidence="2">91001</strain>
    </source>
</reference>
<evidence type="ECO:0000313" key="1">
    <source>
        <dbReference type="EMBL" id="AAM87111.1"/>
    </source>
</evidence>
<organism evidence="2 3">
    <name type="scientific">Yersinia pestis</name>
    <dbReference type="NCBI Taxonomy" id="632"/>
    <lineage>
        <taxon>Bacteria</taxon>
        <taxon>Pseudomonadati</taxon>
        <taxon>Pseudomonadota</taxon>
        <taxon>Gammaproteobacteria</taxon>
        <taxon>Enterobacterales</taxon>
        <taxon>Yersiniaceae</taxon>
        <taxon>Yersinia</taxon>
    </lineage>
</organism>
<dbReference type="EMBL" id="AE009952">
    <property type="protein sequence ID" value="AAM87111.1"/>
    <property type="molecule type" value="Genomic_DNA"/>
</dbReference>
<dbReference type="GeneID" id="57974004"/>
<dbReference type="OMA" id="PDFYHQA"/>
<dbReference type="EMBL" id="AE017042">
    <property type="protein sequence ID" value="AAS63114.1"/>
    <property type="molecule type" value="Genomic_DNA"/>
</dbReference>
<dbReference type="Proteomes" id="UP000002490">
    <property type="component" value="Chromosome"/>
</dbReference>
<reference evidence="2" key="4">
    <citation type="submission" date="2016-05" db="EMBL/GenBank/DDBJ databases">
        <title>Reannotation of Yersinia pestis strain 91001 based on omics data.</title>
        <authorList>
            <person name="Yiqing M."/>
        </authorList>
    </citation>
    <scope>NUCLEOTIDE SEQUENCE</scope>
    <source>
        <strain evidence="2">91001</strain>
    </source>
</reference>
<gene>
    <name evidence="1" type="ordered locus">y3563</name>
    <name evidence="2" type="ordered locus">YP_2933</name>
</gene>
<dbReference type="RefSeq" id="WP_002210380.1">
    <property type="nucleotide sequence ID" value="NZ_CP009492.1"/>
</dbReference>
<reference evidence="3" key="3">
    <citation type="journal article" date="2004" name="DNA Res.">
        <title>Complete genome sequence of Yersinia pestis strain 91001, an isolate avirulent to humans.</title>
        <authorList>
            <person name="Song Y."/>
            <person name="Tong Z."/>
            <person name="Wang J."/>
            <person name="Wang L."/>
            <person name="Guo Z."/>
            <person name="Han Y."/>
            <person name="Zhang J."/>
            <person name="Pei D."/>
            <person name="Zhou D."/>
            <person name="Qin H."/>
            <person name="Pang X."/>
            <person name="Han Y."/>
            <person name="Zhai J."/>
            <person name="Li M."/>
            <person name="Cui B."/>
            <person name="Qi Z."/>
            <person name="Jin L."/>
            <person name="Dai R."/>
            <person name="Chen F."/>
            <person name="Li S."/>
            <person name="Ye C."/>
            <person name="Du Z."/>
            <person name="Lin W."/>
            <person name="Wang J."/>
            <person name="Yu J."/>
            <person name="Yang H."/>
            <person name="Wang J."/>
            <person name="Huang P."/>
            <person name="Yang R."/>
        </authorList>
    </citation>
    <scope>NUCLEOTIDE SEQUENCE [LARGE SCALE GENOMIC DNA]</scope>
    <source>
        <strain evidence="3">91001 / Biovar Mediaevalis</strain>
    </source>
</reference>
<reference evidence="1 4" key="1">
    <citation type="journal article" date="2002" name="J. Bacteriol.">
        <title>Genome sequence of Yersinia pestis KIM.</title>
        <authorList>
            <person name="Deng W."/>
            <person name="Burland V."/>
            <person name="Plunkett G.III."/>
            <person name="Boutin A."/>
            <person name="Mayhew G.F."/>
            <person name="Liss P."/>
            <person name="Perna N.T."/>
            <person name="Rose D.J."/>
            <person name="Mau B."/>
            <person name="Zhou S."/>
            <person name="Schwartz D.C."/>
            <person name="Fetherston J.D."/>
            <person name="Lindler L.E."/>
            <person name="Brubaker R.R."/>
            <person name="Plana G.V."/>
            <person name="Straley S.C."/>
            <person name="McDonough K.A."/>
            <person name="Nilles M.L."/>
            <person name="Matson J.S."/>
            <person name="Blattner F.R."/>
            <person name="Perry R.D."/>
        </authorList>
    </citation>
    <scope>NUCLEOTIDE SEQUENCE [LARGE SCALE GENOMIC DNA]</scope>
    <source>
        <strain evidence="1">KIM</strain>
        <strain evidence="4">KIM10+ / Biovar Mediaevalis</strain>
    </source>
</reference>
<evidence type="ECO:0000313" key="3">
    <source>
        <dbReference type="Proteomes" id="UP000001019"/>
    </source>
</evidence>